<gene>
    <name evidence="1" type="ORF">PCANC_21241</name>
</gene>
<dbReference type="EMBL" id="PGCJ01001028">
    <property type="protein sequence ID" value="PLW11214.1"/>
    <property type="molecule type" value="Genomic_DNA"/>
</dbReference>
<sequence length="200" mass="22936">MSTRAEVIDEQNMRITQGPVDNGRIYSRRQKATSTIIRSRFVSPRSKQTAEIEMLELNTFLVGLVWLSLLISPSFGELPRVTGPVLPAQSTWKVIPKTQVARNEAVKLMKYNNIIIEPRVQTQPGSFRHRNGPLDASFTWLATGRSAEIHNNSHYPISYALYDFKTDRIHLRQDLQPNHIETVNLDEDIGEEEIIWFCGF</sequence>
<protein>
    <submittedName>
        <fullName evidence="1">Uncharacterized protein</fullName>
    </submittedName>
</protein>
<reference evidence="1 2" key="1">
    <citation type="submission" date="2017-11" db="EMBL/GenBank/DDBJ databases">
        <title>De novo assembly and phasing of dikaryotic genomes from two isolates of Puccinia coronata f. sp. avenae, the causal agent of oat crown rust.</title>
        <authorList>
            <person name="Miller M.E."/>
            <person name="Zhang Y."/>
            <person name="Omidvar V."/>
            <person name="Sperschneider J."/>
            <person name="Schwessinger B."/>
            <person name="Raley C."/>
            <person name="Palmer J.M."/>
            <person name="Garnica D."/>
            <person name="Upadhyaya N."/>
            <person name="Rathjen J."/>
            <person name="Taylor J.M."/>
            <person name="Park R.F."/>
            <person name="Dodds P.N."/>
            <person name="Hirsch C.D."/>
            <person name="Kianian S.F."/>
            <person name="Figueroa M."/>
        </authorList>
    </citation>
    <scope>NUCLEOTIDE SEQUENCE [LARGE SCALE GENOMIC DNA]</scope>
    <source>
        <strain evidence="1">12NC29</strain>
    </source>
</reference>
<organism evidence="1 2">
    <name type="scientific">Puccinia coronata f. sp. avenae</name>
    <dbReference type="NCBI Taxonomy" id="200324"/>
    <lineage>
        <taxon>Eukaryota</taxon>
        <taxon>Fungi</taxon>
        <taxon>Dikarya</taxon>
        <taxon>Basidiomycota</taxon>
        <taxon>Pucciniomycotina</taxon>
        <taxon>Pucciniomycetes</taxon>
        <taxon>Pucciniales</taxon>
        <taxon>Pucciniaceae</taxon>
        <taxon>Puccinia</taxon>
    </lineage>
</organism>
<comment type="caution">
    <text evidence="1">The sequence shown here is derived from an EMBL/GenBank/DDBJ whole genome shotgun (WGS) entry which is preliminary data.</text>
</comment>
<evidence type="ECO:0000313" key="1">
    <source>
        <dbReference type="EMBL" id="PLW11214.1"/>
    </source>
</evidence>
<dbReference type="AlphaFoldDB" id="A0A2N5SDB4"/>
<dbReference type="Proteomes" id="UP000235388">
    <property type="component" value="Unassembled WGS sequence"/>
</dbReference>
<name>A0A2N5SDB4_9BASI</name>
<evidence type="ECO:0000313" key="2">
    <source>
        <dbReference type="Proteomes" id="UP000235388"/>
    </source>
</evidence>
<proteinExistence type="predicted"/>
<accession>A0A2N5SDB4</accession>
<keyword evidence="2" id="KW-1185">Reference proteome</keyword>